<feature type="domain" description="RecJ OB" evidence="8">
    <location>
        <begin position="431"/>
        <end position="538"/>
    </location>
</feature>
<keyword evidence="10" id="KW-1185">Reference proteome</keyword>
<dbReference type="InterPro" id="IPR003156">
    <property type="entry name" value="DHHA1_dom"/>
</dbReference>
<feature type="domain" description="DHHA1" evidence="7">
    <location>
        <begin position="323"/>
        <end position="415"/>
    </location>
</feature>
<evidence type="ECO:0000313" key="9">
    <source>
        <dbReference type="EMBL" id="GAA3958410.1"/>
    </source>
</evidence>
<gene>
    <name evidence="9" type="primary">recJ</name>
    <name evidence="9" type="ORF">GCM10022407_02100</name>
</gene>
<dbReference type="EMBL" id="BAABDI010000001">
    <property type="protein sequence ID" value="GAA3958410.1"/>
    <property type="molecule type" value="Genomic_DNA"/>
</dbReference>
<evidence type="ECO:0000256" key="4">
    <source>
        <dbReference type="ARBA" id="ARBA00022801"/>
    </source>
</evidence>
<dbReference type="PANTHER" id="PTHR30255">
    <property type="entry name" value="SINGLE-STRANDED-DNA-SPECIFIC EXONUCLEASE RECJ"/>
    <property type="match status" value="1"/>
</dbReference>
<evidence type="ECO:0000256" key="5">
    <source>
        <dbReference type="ARBA" id="ARBA00022839"/>
    </source>
</evidence>
<dbReference type="InterPro" id="IPR004610">
    <property type="entry name" value="RecJ"/>
</dbReference>
<reference evidence="10" key="1">
    <citation type="journal article" date="2019" name="Int. J. Syst. Evol. Microbiol.">
        <title>The Global Catalogue of Microorganisms (GCM) 10K type strain sequencing project: providing services to taxonomists for standard genome sequencing and annotation.</title>
        <authorList>
            <consortium name="The Broad Institute Genomics Platform"/>
            <consortium name="The Broad Institute Genome Sequencing Center for Infectious Disease"/>
            <person name="Wu L."/>
            <person name="Ma J."/>
        </authorList>
    </citation>
    <scope>NUCLEOTIDE SEQUENCE [LARGE SCALE GENOMIC DNA]</scope>
    <source>
        <strain evidence="10">JCM 17217</strain>
    </source>
</reference>
<evidence type="ECO:0000259" key="7">
    <source>
        <dbReference type="Pfam" id="PF02272"/>
    </source>
</evidence>
<comment type="similarity">
    <text evidence="1">Belongs to the RecJ family.</text>
</comment>
<proteinExistence type="inferred from homology"/>
<dbReference type="InterPro" id="IPR038763">
    <property type="entry name" value="DHH_sf"/>
</dbReference>
<sequence>MQRGTATPEAAAAFFHPDLRQLPAPLLMRDMGRAVARLAHALEAGEKVMVLGDYDVDGITSVATVMSYLTPLFGVERLRDYIPDRYTEGYGISQKAIDFAADNSFALIIALDCGIKAVEQIAYASSRGVDFIICDHHLPGDELPAAVAVLDPKRADCEYPYKELSGCGVGFKLMQALGEHLGLDAAPLHDLLDLVTVSIAADIVPITGENRILASYGLRRFNEDAELLRPGLAALRELATLREGALGISSLIFGFAPRINAAGRMGDARRAVAMLLAPDQQEARYTAEVVDQMNQQRRGSDQHTTQEALDMIAGSPTLQNARATVLYKADWHQGVLGIVASRCLDQYYRPTVILTQRDGKATGSARSVAGFDVHAALESCSALLDQFGGHRAAAGLTLKVENVPAFQRRFEEVVADTLTTEHLVRPVEVAAVLPLSRINEDFFGELRRMEPFGPGNPNPVFASRRLVAVPHSARVVGTGHLKLRLAAADAQGPAVDAIGFGLADYLPEIEQGQPFSACYTVELNEYRGQRSVQLRLLDVRWE</sequence>
<dbReference type="InterPro" id="IPR041122">
    <property type="entry name" value="RecJ_OB"/>
</dbReference>
<dbReference type="Gene3D" id="3.90.1640.30">
    <property type="match status" value="1"/>
</dbReference>
<dbReference type="Pfam" id="PF02272">
    <property type="entry name" value="DHHA1"/>
    <property type="match status" value="1"/>
</dbReference>
<dbReference type="Proteomes" id="UP001501556">
    <property type="component" value="Unassembled WGS sequence"/>
</dbReference>
<keyword evidence="5 9" id="KW-0269">Exonuclease</keyword>
<name>A0ABP7P2B4_9BACT</name>
<evidence type="ECO:0000256" key="3">
    <source>
        <dbReference type="ARBA" id="ARBA00022722"/>
    </source>
</evidence>
<dbReference type="PANTHER" id="PTHR30255:SF2">
    <property type="entry name" value="SINGLE-STRANDED-DNA-SPECIFIC EXONUCLEASE RECJ"/>
    <property type="match status" value="1"/>
</dbReference>
<organism evidence="9 10">
    <name type="scientific">Hymenobacter antarcticus</name>
    <dbReference type="NCBI Taxonomy" id="486270"/>
    <lineage>
        <taxon>Bacteria</taxon>
        <taxon>Pseudomonadati</taxon>
        <taxon>Bacteroidota</taxon>
        <taxon>Cytophagia</taxon>
        <taxon>Cytophagales</taxon>
        <taxon>Hymenobacteraceae</taxon>
        <taxon>Hymenobacter</taxon>
    </lineage>
</organism>
<keyword evidence="3" id="KW-0540">Nuclease</keyword>
<evidence type="ECO:0000259" key="6">
    <source>
        <dbReference type="Pfam" id="PF01368"/>
    </source>
</evidence>
<feature type="domain" description="DDH" evidence="6">
    <location>
        <begin position="47"/>
        <end position="198"/>
    </location>
</feature>
<dbReference type="Gene3D" id="3.10.310.30">
    <property type="match status" value="1"/>
</dbReference>
<dbReference type="NCBIfam" id="TIGR00644">
    <property type="entry name" value="recJ"/>
    <property type="match status" value="1"/>
</dbReference>
<evidence type="ECO:0000256" key="1">
    <source>
        <dbReference type="ARBA" id="ARBA00005915"/>
    </source>
</evidence>
<evidence type="ECO:0000256" key="2">
    <source>
        <dbReference type="ARBA" id="ARBA00019841"/>
    </source>
</evidence>
<comment type="caution">
    <text evidence="9">The sequence shown here is derived from an EMBL/GenBank/DDBJ whole genome shotgun (WGS) entry which is preliminary data.</text>
</comment>
<dbReference type="InterPro" id="IPR001667">
    <property type="entry name" value="DDH_dom"/>
</dbReference>
<evidence type="ECO:0000313" key="10">
    <source>
        <dbReference type="Proteomes" id="UP001501556"/>
    </source>
</evidence>
<keyword evidence="4" id="KW-0378">Hydrolase</keyword>
<accession>A0ABP7P2B4</accession>
<dbReference type="Pfam" id="PF01368">
    <property type="entry name" value="DHH"/>
    <property type="match status" value="1"/>
</dbReference>
<protein>
    <recommendedName>
        <fullName evidence="2">Single-stranded-DNA-specific exonuclease RecJ</fullName>
    </recommendedName>
</protein>
<evidence type="ECO:0000259" key="8">
    <source>
        <dbReference type="Pfam" id="PF17768"/>
    </source>
</evidence>
<dbReference type="InterPro" id="IPR051673">
    <property type="entry name" value="SSDNA_exonuclease_RecJ"/>
</dbReference>
<dbReference type="SUPFAM" id="SSF64182">
    <property type="entry name" value="DHH phosphoesterases"/>
    <property type="match status" value="1"/>
</dbReference>
<dbReference type="GO" id="GO:0004527">
    <property type="term" value="F:exonuclease activity"/>
    <property type="evidence" value="ECO:0007669"/>
    <property type="project" value="UniProtKB-KW"/>
</dbReference>
<dbReference type="Pfam" id="PF17768">
    <property type="entry name" value="RecJ_OB"/>
    <property type="match status" value="1"/>
</dbReference>